<accession>A0A498MCF6</accession>
<proteinExistence type="predicted"/>
<keyword evidence="4" id="KW-1185">Reference proteome</keyword>
<evidence type="ECO:0000313" key="2">
    <source>
        <dbReference type="EMBL" id="RXN06288.1"/>
    </source>
</evidence>
<reference evidence="3 4" key="1">
    <citation type="submission" date="2018-03" db="EMBL/GenBank/DDBJ databases">
        <title>Draft genome sequence of Rohu Carp (Labeo rohita).</title>
        <authorList>
            <person name="Das P."/>
            <person name="Kushwaha B."/>
            <person name="Joshi C.G."/>
            <person name="Kumar D."/>
            <person name="Nagpure N.S."/>
            <person name="Sahoo L."/>
            <person name="Das S.P."/>
            <person name="Bit A."/>
            <person name="Patnaik S."/>
            <person name="Meher P.K."/>
            <person name="Jayasankar P."/>
            <person name="Koringa P.G."/>
            <person name="Patel N.V."/>
            <person name="Hinsu A.T."/>
            <person name="Kumar R."/>
            <person name="Pandey M."/>
            <person name="Agarwal S."/>
            <person name="Srivastava S."/>
            <person name="Singh M."/>
            <person name="Iquebal M.A."/>
            <person name="Jaiswal S."/>
            <person name="Angadi U.B."/>
            <person name="Kumar N."/>
            <person name="Raza M."/>
            <person name="Shah T.M."/>
            <person name="Rai A."/>
            <person name="Jena J.K."/>
        </authorList>
    </citation>
    <scope>NUCLEOTIDE SEQUENCE [LARGE SCALE GENOMIC DNA]</scope>
    <source>
        <strain evidence="3">DASCIFA01</strain>
        <tissue evidence="3">Testis</tissue>
    </source>
</reference>
<dbReference type="EMBL" id="QBIY01013374">
    <property type="protein sequence ID" value="RXN06288.1"/>
    <property type="molecule type" value="Genomic_DNA"/>
</dbReference>
<protein>
    <submittedName>
        <fullName evidence="3">Golgin subfamily A member 3-like protein</fullName>
    </submittedName>
</protein>
<dbReference type="EMBL" id="QBIY01012771">
    <property type="protein sequence ID" value="RXN16796.1"/>
    <property type="molecule type" value="Genomic_DNA"/>
</dbReference>
<evidence type="ECO:0000313" key="4">
    <source>
        <dbReference type="Proteomes" id="UP000290572"/>
    </source>
</evidence>
<organism evidence="3 4">
    <name type="scientific">Labeo rohita</name>
    <name type="common">Indian major carp</name>
    <name type="synonym">Cyprinus rohita</name>
    <dbReference type="NCBI Taxonomy" id="84645"/>
    <lineage>
        <taxon>Eukaryota</taxon>
        <taxon>Metazoa</taxon>
        <taxon>Chordata</taxon>
        <taxon>Craniata</taxon>
        <taxon>Vertebrata</taxon>
        <taxon>Euteleostomi</taxon>
        <taxon>Actinopterygii</taxon>
        <taxon>Neopterygii</taxon>
        <taxon>Teleostei</taxon>
        <taxon>Ostariophysi</taxon>
        <taxon>Cypriniformes</taxon>
        <taxon>Cyprinidae</taxon>
        <taxon>Labeoninae</taxon>
        <taxon>Labeonini</taxon>
        <taxon>Labeo</taxon>
    </lineage>
</organism>
<dbReference type="AlphaFoldDB" id="A0A498MCF6"/>
<feature type="coiled-coil region" evidence="1">
    <location>
        <begin position="1"/>
        <end position="91"/>
    </location>
</feature>
<evidence type="ECO:0000256" key="1">
    <source>
        <dbReference type="SAM" id="Coils"/>
    </source>
</evidence>
<sequence>MTQQQEKLESLMRSMEVLLREVEQLRGHCGHYNLELSRHITELRLENRILTDKYNALDKELQEALEIIEDLQDTKYALDAKERQAEKLKRQL</sequence>
<keyword evidence="1" id="KW-0175">Coiled coil</keyword>
<dbReference type="STRING" id="84645.A0A498MCF6"/>
<gene>
    <name evidence="3" type="ORF">ROHU_027273</name>
    <name evidence="2" type="ORF">ROHU_032888</name>
</gene>
<comment type="caution">
    <text evidence="3">The sequence shown here is derived from an EMBL/GenBank/DDBJ whole genome shotgun (WGS) entry which is preliminary data.</text>
</comment>
<name>A0A498MCF6_LABRO</name>
<dbReference type="Proteomes" id="UP000290572">
    <property type="component" value="Unassembled WGS sequence"/>
</dbReference>
<evidence type="ECO:0000313" key="3">
    <source>
        <dbReference type="EMBL" id="RXN16796.1"/>
    </source>
</evidence>